<dbReference type="InterPro" id="IPR036388">
    <property type="entry name" value="WH-like_DNA-bd_sf"/>
</dbReference>
<keyword evidence="4" id="KW-0238">DNA-binding</keyword>
<dbReference type="Proteomes" id="UP000005801">
    <property type="component" value="Unassembled WGS sequence"/>
</dbReference>
<dbReference type="AlphaFoldDB" id="A6GH26"/>
<sequence>MSLPAHVLAPERPRSSRQQAAAIARGCDELTLARVRSAGAGDRRAQRWLAEAVLGDVRVVARSLSSSAADADDACQYALMQILMAAANFRGESSVRHWARRVATRAVCKHRRGVWRRRAREQSFEDGMEAWLEGEASEYSEAPRHGLSGTLRAHLEALPESQSEALILRHALGYSIAEIAELTQVSPNTVKGRLRLGTRALRRLVRRESFVGDVRGASKEEPR</sequence>
<name>A6GH26_9BACT</name>
<protein>
    <submittedName>
        <fullName evidence="8">RNA polymerase sigma-70 factor</fullName>
    </submittedName>
</protein>
<dbReference type="Pfam" id="PF04542">
    <property type="entry name" value="Sigma70_r2"/>
    <property type="match status" value="1"/>
</dbReference>
<keyword evidence="9" id="KW-1185">Reference proteome</keyword>
<keyword evidence="5" id="KW-0804">Transcription</keyword>
<dbReference type="eggNOG" id="COG1595">
    <property type="taxonomic scope" value="Bacteria"/>
</dbReference>
<dbReference type="PANTHER" id="PTHR43133:SF8">
    <property type="entry name" value="RNA POLYMERASE SIGMA FACTOR HI_1459-RELATED"/>
    <property type="match status" value="1"/>
</dbReference>
<dbReference type="GO" id="GO:0006352">
    <property type="term" value="P:DNA-templated transcription initiation"/>
    <property type="evidence" value="ECO:0007669"/>
    <property type="project" value="InterPro"/>
</dbReference>
<gene>
    <name evidence="8" type="ORF">PPSIR1_14240</name>
</gene>
<dbReference type="RefSeq" id="WP_006976014.1">
    <property type="nucleotide sequence ID" value="NZ_ABCS01000114.1"/>
</dbReference>
<dbReference type="InterPro" id="IPR013325">
    <property type="entry name" value="RNA_pol_sigma_r2"/>
</dbReference>
<evidence type="ECO:0000256" key="4">
    <source>
        <dbReference type="ARBA" id="ARBA00023125"/>
    </source>
</evidence>
<comment type="similarity">
    <text evidence="1">Belongs to the sigma-70 factor family. ECF subfamily.</text>
</comment>
<dbReference type="PANTHER" id="PTHR43133">
    <property type="entry name" value="RNA POLYMERASE ECF-TYPE SIGMA FACTO"/>
    <property type="match status" value="1"/>
</dbReference>
<dbReference type="NCBIfam" id="TIGR02937">
    <property type="entry name" value="sigma70-ECF"/>
    <property type="match status" value="1"/>
</dbReference>
<dbReference type="GO" id="GO:0003677">
    <property type="term" value="F:DNA binding"/>
    <property type="evidence" value="ECO:0007669"/>
    <property type="project" value="UniProtKB-KW"/>
</dbReference>
<keyword evidence="3" id="KW-0731">Sigma factor</keyword>
<dbReference type="InterPro" id="IPR014284">
    <property type="entry name" value="RNA_pol_sigma-70_dom"/>
</dbReference>
<evidence type="ECO:0000256" key="1">
    <source>
        <dbReference type="ARBA" id="ARBA00010641"/>
    </source>
</evidence>
<dbReference type="SUPFAM" id="SSF88946">
    <property type="entry name" value="Sigma2 domain of RNA polymerase sigma factors"/>
    <property type="match status" value="1"/>
</dbReference>
<evidence type="ECO:0000256" key="5">
    <source>
        <dbReference type="ARBA" id="ARBA00023163"/>
    </source>
</evidence>
<dbReference type="SUPFAM" id="SSF88659">
    <property type="entry name" value="Sigma3 and sigma4 domains of RNA polymerase sigma factors"/>
    <property type="match status" value="1"/>
</dbReference>
<evidence type="ECO:0000256" key="3">
    <source>
        <dbReference type="ARBA" id="ARBA00023082"/>
    </source>
</evidence>
<feature type="domain" description="RNA polymerase sigma factor 70 region 4 type 2" evidence="7">
    <location>
        <begin position="151"/>
        <end position="199"/>
    </location>
</feature>
<reference evidence="8 9" key="1">
    <citation type="submission" date="2007-06" db="EMBL/GenBank/DDBJ databases">
        <authorList>
            <person name="Shimkets L."/>
            <person name="Ferriera S."/>
            <person name="Johnson J."/>
            <person name="Kravitz S."/>
            <person name="Beeson K."/>
            <person name="Sutton G."/>
            <person name="Rogers Y.-H."/>
            <person name="Friedman R."/>
            <person name="Frazier M."/>
            <person name="Venter J.C."/>
        </authorList>
    </citation>
    <scope>NUCLEOTIDE SEQUENCE [LARGE SCALE GENOMIC DNA]</scope>
    <source>
        <strain evidence="8 9">SIR-1</strain>
    </source>
</reference>
<evidence type="ECO:0000259" key="7">
    <source>
        <dbReference type="Pfam" id="PF08281"/>
    </source>
</evidence>
<dbReference type="InterPro" id="IPR007627">
    <property type="entry name" value="RNA_pol_sigma70_r2"/>
</dbReference>
<dbReference type="InterPro" id="IPR013324">
    <property type="entry name" value="RNA_pol_sigma_r3/r4-like"/>
</dbReference>
<organism evidence="8 9">
    <name type="scientific">Plesiocystis pacifica SIR-1</name>
    <dbReference type="NCBI Taxonomy" id="391625"/>
    <lineage>
        <taxon>Bacteria</taxon>
        <taxon>Pseudomonadati</taxon>
        <taxon>Myxococcota</taxon>
        <taxon>Polyangia</taxon>
        <taxon>Nannocystales</taxon>
        <taxon>Nannocystaceae</taxon>
        <taxon>Plesiocystis</taxon>
    </lineage>
</organism>
<evidence type="ECO:0000313" key="8">
    <source>
        <dbReference type="EMBL" id="EDM74804.1"/>
    </source>
</evidence>
<dbReference type="Gene3D" id="1.10.1740.10">
    <property type="match status" value="1"/>
</dbReference>
<dbReference type="OrthoDB" id="1056775at2"/>
<comment type="caution">
    <text evidence="8">The sequence shown here is derived from an EMBL/GenBank/DDBJ whole genome shotgun (WGS) entry which is preliminary data.</text>
</comment>
<feature type="domain" description="RNA polymerase sigma-70 region 2" evidence="6">
    <location>
        <begin position="49"/>
        <end position="116"/>
    </location>
</feature>
<dbReference type="Gene3D" id="1.10.10.10">
    <property type="entry name" value="Winged helix-like DNA-binding domain superfamily/Winged helix DNA-binding domain"/>
    <property type="match status" value="1"/>
</dbReference>
<dbReference type="Pfam" id="PF08281">
    <property type="entry name" value="Sigma70_r4_2"/>
    <property type="match status" value="1"/>
</dbReference>
<dbReference type="InterPro" id="IPR013249">
    <property type="entry name" value="RNA_pol_sigma70_r4_t2"/>
</dbReference>
<dbReference type="EMBL" id="ABCS01000114">
    <property type="protein sequence ID" value="EDM74804.1"/>
    <property type="molecule type" value="Genomic_DNA"/>
</dbReference>
<accession>A6GH26</accession>
<dbReference type="GO" id="GO:0016987">
    <property type="term" value="F:sigma factor activity"/>
    <property type="evidence" value="ECO:0007669"/>
    <property type="project" value="UniProtKB-KW"/>
</dbReference>
<dbReference type="InterPro" id="IPR039425">
    <property type="entry name" value="RNA_pol_sigma-70-like"/>
</dbReference>
<proteinExistence type="inferred from homology"/>
<evidence type="ECO:0000256" key="2">
    <source>
        <dbReference type="ARBA" id="ARBA00023015"/>
    </source>
</evidence>
<evidence type="ECO:0000259" key="6">
    <source>
        <dbReference type="Pfam" id="PF04542"/>
    </source>
</evidence>
<keyword evidence="2" id="KW-0805">Transcription regulation</keyword>
<evidence type="ECO:0000313" key="9">
    <source>
        <dbReference type="Proteomes" id="UP000005801"/>
    </source>
</evidence>
<dbReference type="STRING" id="391625.PPSIR1_14240"/>